<sequence length="101" mass="11365">MEGEQGLTTRESEEIQSRSISPAAAAATSPQITPTPALYYGQEPVHKVYAKYKASREAWFNQQPPGASLTDRDYREAVGLPLQYDESEYRWCHTRGDAELD</sequence>
<proteinExistence type="predicted"/>
<evidence type="ECO:0000256" key="1">
    <source>
        <dbReference type="SAM" id="MobiDB-lite"/>
    </source>
</evidence>
<dbReference type="AlphaFoldDB" id="A0A8H5MUH5"/>
<gene>
    <name evidence="2" type="ORF">FNAPI_10466</name>
</gene>
<organism evidence="2 3">
    <name type="scientific">Fusarium napiforme</name>
    <dbReference type="NCBI Taxonomy" id="42672"/>
    <lineage>
        <taxon>Eukaryota</taxon>
        <taxon>Fungi</taxon>
        <taxon>Dikarya</taxon>
        <taxon>Ascomycota</taxon>
        <taxon>Pezizomycotina</taxon>
        <taxon>Sordariomycetes</taxon>
        <taxon>Hypocreomycetidae</taxon>
        <taxon>Hypocreales</taxon>
        <taxon>Nectriaceae</taxon>
        <taxon>Fusarium</taxon>
        <taxon>Fusarium fujikuroi species complex</taxon>
    </lineage>
</organism>
<dbReference type="EMBL" id="JAAOAO010000462">
    <property type="protein sequence ID" value="KAF5540610.1"/>
    <property type="molecule type" value="Genomic_DNA"/>
</dbReference>
<dbReference type="Proteomes" id="UP000574317">
    <property type="component" value="Unassembled WGS sequence"/>
</dbReference>
<feature type="region of interest" description="Disordered" evidence="1">
    <location>
        <begin position="1"/>
        <end position="37"/>
    </location>
</feature>
<evidence type="ECO:0000313" key="2">
    <source>
        <dbReference type="EMBL" id="KAF5540610.1"/>
    </source>
</evidence>
<feature type="compositionally biased region" description="Low complexity" evidence="1">
    <location>
        <begin position="17"/>
        <end position="37"/>
    </location>
</feature>
<name>A0A8H5MUH5_9HYPO</name>
<keyword evidence="3" id="KW-1185">Reference proteome</keyword>
<protein>
    <submittedName>
        <fullName evidence="2">Uncharacterized protein</fullName>
    </submittedName>
</protein>
<comment type="caution">
    <text evidence="2">The sequence shown here is derived from an EMBL/GenBank/DDBJ whole genome shotgun (WGS) entry which is preliminary data.</text>
</comment>
<reference evidence="2 3" key="1">
    <citation type="submission" date="2020-05" db="EMBL/GenBank/DDBJ databases">
        <title>Identification and distribution of gene clusters putatively required for synthesis of sphingolipid metabolism inhibitors in phylogenetically diverse species of the filamentous fungus Fusarium.</title>
        <authorList>
            <person name="Kim H.-S."/>
            <person name="Busman M."/>
            <person name="Brown D.W."/>
            <person name="Divon H."/>
            <person name="Uhlig S."/>
            <person name="Proctor R.H."/>
        </authorList>
    </citation>
    <scope>NUCLEOTIDE SEQUENCE [LARGE SCALE GENOMIC DNA]</scope>
    <source>
        <strain evidence="2 3">NRRL 25196</strain>
    </source>
</reference>
<accession>A0A8H5MUH5</accession>
<evidence type="ECO:0000313" key="3">
    <source>
        <dbReference type="Proteomes" id="UP000574317"/>
    </source>
</evidence>